<accession>A0A172WVV4</accession>
<dbReference type="InterPro" id="IPR036052">
    <property type="entry name" value="TrpB-like_PALP_sf"/>
</dbReference>
<evidence type="ECO:0000313" key="8">
    <source>
        <dbReference type="Proteomes" id="UP000077787"/>
    </source>
</evidence>
<proteinExistence type="inferred from homology"/>
<feature type="modified residue" description="N6-(pyridoxal phosphate)lysine" evidence="5">
    <location>
        <position position="44"/>
    </location>
</feature>
<evidence type="ECO:0000256" key="2">
    <source>
        <dbReference type="ARBA" id="ARBA00008639"/>
    </source>
</evidence>
<dbReference type="Pfam" id="PF00291">
    <property type="entry name" value="PALP"/>
    <property type="match status" value="1"/>
</dbReference>
<comment type="cofactor">
    <cofactor evidence="1">
        <name>pyridoxal 5'-phosphate</name>
        <dbReference type="ChEBI" id="CHEBI:597326"/>
    </cofactor>
</comment>
<keyword evidence="3 5" id="KW-0663">Pyridoxal phosphate</keyword>
<evidence type="ECO:0000313" key="7">
    <source>
        <dbReference type="EMBL" id="ANF27628.1"/>
    </source>
</evidence>
<dbReference type="PANTHER" id="PTHR43780:SF2">
    <property type="entry name" value="1-AMINOCYCLOPROPANE-1-CARBOXYLATE DEAMINASE-RELATED"/>
    <property type="match status" value="1"/>
</dbReference>
<dbReference type="PANTHER" id="PTHR43780">
    <property type="entry name" value="1-AMINOCYCLOPROPANE-1-CARBOXYLATE DEAMINASE-RELATED"/>
    <property type="match status" value="1"/>
</dbReference>
<gene>
    <name evidence="7" type="ORF">PS273GM_22075</name>
</gene>
<dbReference type="EMBL" id="CP015641">
    <property type="protein sequence ID" value="ANF27628.1"/>
    <property type="molecule type" value="Genomic_DNA"/>
</dbReference>
<evidence type="ECO:0000256" key="5">
    <source>
        <dbReference type="PIRSR" id="PIRSR006278-2"/>
    </source>
</evidence>
<dbReference type="GO" id="GO:0019148">
    <property type="term" value="F:D-cysteine desulfhydrase activity"/>
    <property type="evidence" value="ECO:0007669"/>
    <property type="project" value="TreeGrafter"/>
</dbReference>
<reference evidence="7 8" key="1">
    <citation type="submission" date="2016-05" db="EMBL/GenBank/DDBJ databases">
        <title>Genome sequence of Pseudomonas stutzeri 273 and identification of the exopolysaccharide biosynthesis locus.</title>
        <authorList>
            <person name="Wu S."/>
            <person name="Sun C."/>
        </authorList>
    </citation>
    <scope>NUCLEOTIDE SEQUENCE [LARGE SCALE GENOMIC DNA]</scope>
    <source>
        <strain evidence="7 8">273</strain>
    </source>
</reference>
<dbReference type="InterPro" id="IPR027278">
    <property type="entry name" value="ACCD_DCysDesulf"/>
</dbReference>
<name>A0A172WVV4_STUST</name>
<dbReference type="Gene3D" id="3.40.50.1100">
    <property type="match status" value="2"/>
</dbReference>
<comment type="similarity">
    <text evidence="2">Belongs to the ACC deaminase/D-cysteine desulfhydrase family.</text>
</comment>
<dbReference type="AlphaFoldDB" id="A0A172WVV4"/>
<feature type="domain" description="Tryptophan synthase beta chain-like PALP" evidence="6">
    <location>
        <begin position="15"/>
        <end position="297"/>
    </location>
</feature>
<sequence length="314" mass="33855">MSAFIPSLDSVPLQLLDLPWLRKADVQVAVLRLDLVDPELSGNKWFKLAHHLTAAQASGASGLISLGGPHSNHLHALAAAAKRYGLASVGLLRGNPQQTATVEDLQRFGMQLHWLGYGGYRERHRADFFNSWQERFPGYYCVPEGGGGLAGARGCTPLVDHVQTRLADIGWEDYDGWWLAAGTGTTLAGLVIGEAQRRRRMVHGALAGPPSHGVADEVSRLLGDAGTADSGYQLVDASRGGFGRFDEPLARFLLETEAVSGVPLEPVYTAKAMMALRLYVQGGYFAFGTRLIFVHTGGLQGRRAAQAQLDGLLR</sequence>
<dbReference type="SUPFAM" id="SSF53686">
    <property type="entry name" value="Tryptophan synthase beta subunit-like PLP-dependent enzymes"/>
    <property type="match status" value="1"/>
</dbReference>
<dbReference type="PIRSF" id="PIRSF006278">
    <property type="entry name" value="ACCD_DCysDesulf"/>
    <property type="match status" value="1"/>
</dbReference>
<dbReference type="Proteomes" id="UP000077787">
    <property type="component" value="Chromosome"/>
</dbReference>
<feature type="active site" description="Nucleophile" evidence="4">
    <location>
        <position position="71"/>
    </location>
</feature>
<evidence type="ECO:0000256" key="3">
    <source>
        <dbReference type="ARBA" id="ARBA00022898"/>
    </source>
</evidence>
<organism evidence="7 8">
    <name type="scientific">Stutzerimonas stutzeri</name>
    <name type="common">Pseudomonas stutzeri</name>
    <dbReference type="NCBI Taxonomy" id="316"/>
    <lineage>
        <taxon>Bacteria</taxon>
        <taxon>Pseudomonadati</taxon>
        <taxon>Pseudomonadota</taxon>
        <taxon>Gammaproteobacteria</taxon>
        <taxon>Pseudomonadales</taxon>
        <taxon>Pseudomonadaceae</taxon>
        <taxon>Stutzerimonas</taxon>
    </lineage>
</organism>
<dbReference type="InterPro" id="IPR001926">
    <property type="entry name" value="TrpB-like_PALP"/>
</dbReference>
<evidence type="ECO:0000259" key="6">
    <source>
        <dbReference type="Pfam" id="PF00291"/>
    </source>
</evidence>
<protein>
    <submittedName>
        <fullName evidence="7">1-aminocyclopropane-1-carboxylate deaminase</fullName>
    </submittedName>
</protein>
<evidence type="ECO:0000256" key="1">
    <source>
        <dbReference type="ARBA" id="ARBA00001933"/>
    </source>
</evidence>
<evidence type="ECO:0000256" key="4">
    <source>
        <dbReference type="PIRSR" id="PIRSR006278-1"/>
    </source>
</evidence>